<dbReference type="Proteomes" id="UP001501710">
    <property type="component" value="Unassembled WGS sequence"/>
</dbReference>
<reference evidence="3" key="1">
    <citation type="journal article" date="2019" name="Int. J. Syst. Evol. Microbiol.">
        <title>The Global Catalogue of Microorganisms (GCM) 10K type strain sequencing project: providing services to taxonomists for standard genome sequencing and annotation.</title>
        <authorList>
            <consortium name="The Broad Institute Genomics Platform"/>
            <consortium name="The Broad Institute Genome Sequencing Center for Infectious Disease"/>
            <person name="Wu L."/>
            <person name="Ma J."/>
        </authorList>
    </citation>
    <scope>NUCLEOTIDE SEQUENCE [LARGE SCALE GENOMIC DNA]</scope>
    <source>
        <strain evidence="3">JCM 17440</strain>
    </source>
</reference>
<dbReference type="RefSeq" id="WP_344889816.1">
    <property type="nucleotide sequence ID" value="NZ_BAABAS010000004.1"/>
</dbReference>
<evidence type="ECO:0000313" key="2">
    <source>
        <dbReference type="EMBL" id="GAA4225661.1"/>
    </source>
</evidence>
<comment type="caution">
    <text evidence="2">The sequence shown here is derived from an EMBL/GenBank/DDBJ whole genome shotgun (WGS) entry which is preliminary data.</text>
</comment>
<keyword evidence="3" id="KW-1185">Reference proteome</keyword>
<organism evidence="2 3">
    <name type="scientific">Actinomadura meridiana</name>
    <dbReference type="NCBI Taxonomy" id="559626"/>
    <lineage>
        <taxon>Bacteria</taxon>
        <taxon>Bacillati</taxon>
        <taxon>Actinomycetota</taxon>
        <taxon>Actinomycetes</taxon>
        <taxon>Streptosporangiales</taxon>
        <taxon>Thermomonosporaceae</taxon>
        <taxon>Actinomadura</taxon>
    </lineage>
</organism>
<feature type="transmembrane region" description="Helical" evidence="1">
    <location>
        <begin position="65"/>
        <end position="86"/>
    </location>
</feature>
<protein>
    <submittedName>
        <fullName evidence="2">Uncharacterized protein</fullName>
    </submittedName>
</protein>
<proteinExistence type="predicted"/>
<sequence length="109" mass="11382">MRCWLGRVGLVFGGRGLFVRYLVAVAALLVPGLGSLLGCGLLVGFAVGGVGRLFLVPWECGVLSLLWGLGVLGLFGLGLRFFWLVVGLTRLGVGFLFGVGELPCFAGVL</sequence>
<gene>
    <name evidence="2" type="ORF">GCM10022254_08030</name>
</gene>
<keyword evidence="1" id="KW-1133">Transmembrane helix</keyword>
<name>A0ABP8BTA7_9ACTN</name>
<evidence type="ECO:0000256" key="1">
    <source>
        <dbReference type="SAM" id="Phobius"/>
    </source>
</evidence>
<keyword evidence="1" id="KW-0472">Membrane</keyword>
<keyword evidence="1" id="KW-0812">Transmembrane</keyword>
<dbReference type="EMBL" id="BAABAS010000004">
    <property type="protein sequence ID" value="GAA4225661.1"/>
    <property type="molecule type" value="Genomic_DNA"/>
</dbReference>
<feature type="transmembrane region" description="Helical" evidence="1">
    <location>
        <begin position="21"/>
        <end position="45"/>
    </location>
</feature>
<accession>A0ABP8BTA7</accession>
<evidence type="ECO:0000313" key="3">
    <source>
        <dbReference type="Proteomes" id="UP001501710"/>
    </source>
</evidence>